<sequence>MAYNNKNHLKHVAHVLSVYKELKEADIPDTRIVKKRLPERNIHISYRTLMYYKGMKPSELNPEQLNLFAQAV</sequence>
<dbReference type="EMBL" id="JACWMX010000005">
    <property type="protein sequence ID" value="MBD1394275.1"/>
    <property type="molecule type" value="Genomic_DNA"/>
</dbReference>
<comment type="caution">
    <text evidence="1">The sequence shown here is derived from an EMBL/GenBank/DDBJ whole genome shotgun (WGS) entry which is preliminary data.</text>
</comment>
<evidence type="ECO:0000313" key="1">
    <source>
        <dbReference type="EMBL" id="MBD1394275.1"/>
    </source>
</evidence>
<gene>
    <name evidence="1" type="ORF">IDJ76_14290</name>
</gene>
<proteinExistence type="predicted"/>
<dbReference type="Proteomes" id="UP000619078">
    <property type="component" value="Unassembled WGS sequence"/>
</dbReference>
<protein>
    <submittedName>
        <fullName evidence="1">Uncharacterized protein</fullName>
    </submittedName>
</protein>
<evidence type="ECO:0000313" key="2">
    <source>
        <dbReference type="Proteomes" id="UP000619078"/>
    </source>
</evidence>
<dbReference type="RefSeq" id="WP_191164011.1">
    <property type="nucleotide sequence ID" value="NZ_JACWMX010000005.1"/>
</dbReference>
<keyword evidence="2" id="KW-1185">Reference proteome</keyword>
<accession>A0A926NUJ7</accession>
<organism evidence="1 2">
    <name type="scientific">Mucilaginibacter glaciei</name>
    <dbReference type="NCBI Taxonomy" id="2772109"/>
    <lineage>
        <taxon>Bacteria</taxon>
        <taxon>Pseudomonadati</taxon>
        <taxon>Bacteroidota</taxon>
        <taxon>Sphingobacteriia</taxon>
        <taxon>Sphingobacteriales</taxon>
        <taxon>Sphingobacteriaceae</taxon>
        <taxon>Mucilaginibacter</taxon>
    </lineage>
</organism>
<dbReference type="AlphaFoldDB" id="A0A926NUJ7"/>
<name>A0A926NUJ7_9SPHI</name>
<reference evidence="1" key="1">
    <citation type="submission" date="2020-09" db="EMBL/GenBank/DDBJ databases">
        <title>Novel species of Mucilaginibacter isolated from a glacier on the Tibetan Plateau.</title>
        <authorList>
            <person name="Liu Q."/>
            <person name="Xin Y.-H."/>
        </authorList>
    </citation>
    <scope>NUCLEOTIDE SEQUENCE</scope>
    <source>
        <strain evidence="1">ZB1P21</strain>
    </source>
</reference>